<feature type="region of interest" description="Disordered" evidence="1">
    <location>
        <begin position="16"/>
        <end position="68"/>
    </location>
</feature>
<dbReference type="AlphaFoldDB" id="A0A8X6UWE2"/>
<keyword evidence="3" id="KW-1185">Reference proteome</keyword>
<evidence type="ECO:0000256" key="1">
    <source>
        <dbReference type="SAM" id="MobiDB-lite"/>
    </source>
</evidence>
<accession>A0A8X6UWE2</accession>
<comment type="caution">
    <text evidence="2">The sequence shown here is derived from an EMBL/GenBank/DDBJ whole genome shotgun (WGS) entry which is preliminary data.</text>
</comment>
<reference evidence="2" key="1">
    <citation type="submission" date="2020-08" db="EMBL/GenBank/DDBJ databases">
        <title>Multicomponent nature underlies the extraordinary mechanical properties of spider dragline silk.</title>
        <authorList>
            <person name="Kono N."/>
            <person name="Nakamura H."/>
            <person name="Mori M."/>
            <person name="Yoshida Y."/>
            <person name="Ohtoshi R."/>
            <person name="Malay A.D."/>
            <person name="Moran D.A.P."/>
            <person name="Tomita M."/>
            <person name="Numata K."/>
            <person name="Arakawa K."/>
        </authorList>
    </citation>
    <scope>NUCLEOTIDE SEQUENCE</scope>
</reference>
<dbReference type="Proteomes" id="UP000887159">
    <property type="component" value="Unassembled WGS sequence"/>
</dbReference>
<evidence type="ECO:0000313" key="3">
    <source>
        <dbReference type="Proteomes" id="UP000887159"/>
    </source>
</evidence>
<gene>
    <name evidence="2" type="ORF">TNCV_3848881</name>
</gene>
<protein>
    <submittedName>
        <fullName evidence="2">Uncharacterized protein</fullName>
    </submittedName>
</protein>
<proteinExistence type="predicted"/>
<name>A0A8X6UWE2_TRICX</name>
<dbReference type="EMBL" id="BMAU01021094">
    <property type="protein sequence ID" value="GFX90313.1"/>
    <property type="molecule type" value="Genomic_DNA"/>
</dbReference>
<evidence type="ECO:0000313" key="2">
    <source>
        <dbReference type="EMBL" id="GFX90313.1"/>
    </source>
</evidence>
<organism evidence="2 3">
    <name type="scientific">Trichonephila clavipes</name>
    <name type="common">Golden silk orbweaver</name>
    <name type="synonym">Nephila clavipes</name>
    <dbReference type="NCBI Taxonomy" id="2585209"/>
    <lineage>
        <taxon>Eukaryota</taxon>
        <taxon>Metazoa</taxon>
        <taxon>Ecdysozoa</taxon>
        <taxon>Arthropoda</taxon>
        <taxon>Chelicerata</taxon>
        <taxon>Arachnida</taxon>
        <taxon>Araneae</taxon>
        <taxon>Araneomorphae</taxon>
        <taxon>Entelegynae</taxon>
        <taxon>Araneoidea</taxon>
        <taxon>Nephilidae</taxon>
        <taxon>Trichonephila</taxon>
    </lineage>
</organism>
<sequence>MRNVVIILIPAHHHDSPVSQIFDPDIASDQRSKRTSKVKTTPAQRRKKARIQSTRESPSLVHYQDEIQ</sequence>